<dbReference type="AlphaFoldDB" id="A0A8X6TSS1"/>
<evidence type="ECO:0000256" key="1">
    <source>
        <dbReference type="SAM" id="MobiDB-lite"/>
    </source>
</evidence>
<dbReference type="Proteomes" id="UP000887013">
    <property type="component" value="Unassembled WGS sequence"/>
</dbReference>
<name>A0A8X6TSS1_NEPPI</name>
<dbReference type="EMBL" id="BMAW01064684">
    <property type="protein sequence ID" value="GFT46429.1"/>
    <property type="molecule type" value="Genomic_DNA"/>
</dbReference>
<protein>
    <submittedName>
        <fullName evidence="2">Uncharacterized protein</fullName>
    </submittedName>
</protein>
<feature type="compositionally biased region" description="Polar residues" evidence="1">
    <location>
        <begin position="52"/>
        <end position="69"/>
    </location>
</feature>
<evidence type="ECO:0000313" key="3">
    <source>
        <dbReference type="Proteomes" id="UP000887013"/>
    </source>
</evidence>
<sequence length="115" mass="12693">MVVPAGRMLPPAEMLKNDLIDSSGAGKGADVSALSFQHVRQSRELSPLSCRLSVNDSPDSSRAKISQQRRFTEVDRTRSTHACMLIGLCQRRPLQRQVVLIVARWDARYGDSAAV</sequence>
<proteinExistence type="predicted"/>
<accession>A0A8X6TSS1</accession>
<reference evidence="2" key="1">
    <citation type="submission" date="2020-08" db="EMBL/GenBank/DDBJ databases">
        <title>Multicomponent nature underlies the extraordinary mechanical properties of spider dragline silk.</title>
        <authorList>
            <person name="Kono N."/>
            <person name="Nakamura H."/>
            <person name="Mori M."/>
            <person name="Yoshida Y."/>
            <person name="Ohtoshi R."/>
            <person name="Malay A.D."/>
            <person name="Moran D.A.P."/>
            <person name="Tomita M."/>
            <person name="Numata K."/>
            <person name="Arakawa K."/>
        </authorList>
    </citation>
    <scope>NUCLEOTIDE SEQUENCE</scope>
</reference>
<comment type="caution">
    <text evidence="2">The sequence shown here is derived from an EMBL/GenBank/DDBJ whole genome shotgun (WGS) entry which is preliminary data.</text>
</comment>
<evidence type="ECO:0000313" key="2">
    <source>
        <dbReference type="EMBL" id="GFT46429.1"/>
    </source>
</evidence>
<organism evidence="2 3">
    <name type="scientific">Nephila pilipes</name>
    <name type="common">Giant wood spider</name>
    <name type="synonym">Nephila maculata</name>
    <dbReference type="NCBI Taxonomy" id="299642"/>
    <lineage>
        <taxon>Eukaryota</taxon>
        <taxon>Metazoa</taxon>
        <taxon>Ecdysozoa</taxon>
        <taxon>Arthropoda</taxon>
        <taxon>Chelicerata</taxon>
        <taxon>Arachnida</taxon>
        <taxon>Araneae</taxon>
        <taxon>Araneomorphae</taxon>
        <taxon>Entelegynae</taxon>
        <taxon>Araneoidea</taxon>
        <taxon>Nephilidae</taxon>
        <taxon>Nephila</taxon>
    </lineage>
</organism>
<gene>
    <name evidence="2" type="ORF">NPIL_405071</name>
</gene>
<keyword evidence="3" id="KW-1185">Reference proteome</keyword>
<feature type="region of interest" description="Disordered" evidence="1">
    <location>
        <begin position="50"/>
        <end position="72"/>
    </location>
</feature>